<dbReference type="InterPro" id="IPR006186">
    <property type="entry name" value="Ser/Thr-sp_prot-phosphatase"/>
</dbReference>
<dbReference type="PANTHER" id="PTHR42850">
    <property type="entry name" value="METALLOPHOSPHOESTERASE"/>
    <property type="match status" value="1"/>
</dbReference>
<dbReference type="eggNOG" id="KOG0371">
    <property type="taxonomic scope" value="Eukaryota"/>
</dbReference>
<dbReference type="CTD" id="20210716"/>
<dbReference type="CDD" id="cd00144">
    <property type="entry name" value="MPP_PPP_family"/>
    <property type="match status" value="1"/>
</dbReference>
<accession>T1FPG9</accession>
<dbReference type="InterPro" id="IPR004843">
    <property type="entry name" value="Calcineurin-like_PHP"/>
</dbReference>
<dbReference type="SUPFAM" id="SSF56300">
    <property type="entry name" value="Metallo-dependent phosphatases"/>
    <property type="match status" value="1"/>
</dbReference>
<dbReference type="InterPro" id="IPR029052">
    <property type="entry name" value="Metallo-depent_PP-like"/>
</dbReference>
<dbReference type="GO" id="GO:0000298">
    <property type="term" value="F:endopolyphosphatase activity"/>
    <property type="evidence" value="ECO:0000318"/>
    <property type="project" value="GO_Central"/>
</dbReference>
<dbReference type="PRINTS" id="PR00114">
    <property type="entry name" value="STPHPHTASE"/>
</dbReference>
<dbReference type="PANTHER" id="PTHR42850:SF4">
    <property type="entry name" value="ZINC-DEPENDENT ENDOPOLYPHOSPHATASE"/>
    <property type="match status" value="1"/>
</dbReference>
<evidence type="ECO:0000313" key="3">
    <source>
        <dbReference type="EMBL" id="ESO12573.1"/>
    </source>
</evidence>
<dbReference type="EMBL" id="AMQM01000196">
    <property type="status" value="NOT_ANNOTATED_CDS"/>
    <property type="molecule type" value="Genomic_DNA"/>
</dbReference>
<dbReference type="Gene3D" id="3.60.21.10">
    <property type="match status" value="1"/>
</dbReference>
<dbReference type="Proteomes" id="UP000015101">
    <property type="component" value="Unassembled WGS sequence"/>
</dbReference>
<dbReference type="GO" id="GO:0006798">
    <property type="term" value="P:polyphosphate catabolic process"/>
    <property type="evidence" value="ECO:0000318"/>
    <property type="project" value="GO_Central"/>
</dbReference>
<dbReference type="GO" id="GO:0016791">
    <property type="term" value="F:phosphatase activity"/>
    <property type="evidence" value="ECO:0000318"/>
    <property type="project" value="GO_Central"/>
</dbReference>
<dbReference type="STRING" id="6412.T1FPG9"/>
<protein>
    <recommendedName>
        <fullName evidence="2">Calcineurin-like phosphoesterase domain-containing protein</fullName>
    </recommendedName>
</protein>
<sequence>MNAASTTQIFRSKKFITIVLFGFSLIYFFKNRSFEKSLSQSVLQTNNTEAIITSRSHVPPRNIAASHTFTTSKPFSTNATSGDGLHGSLCPDTYPARQDHLTISQSMVSDGRKLFVVGDVHGCFDELQELLKMSNISCRTHLVILCGDVINKGPKSLETLRYIQSHKDCVFSVRGNHEQELNRFLNEGMPYSYNIESIKNLSTMDAKYKWATKLAKEDICFLSRLPYTINLPSFNVLIVHAGLKPEVPINNQSQTTMVFATTLETNFSNRSLGKQIKRHLNKSIPRQTWASLWTGPQLVIFGHDSSRGLQKHKFAIGLDTGCVYGKKLTGVEIAIADKNLTQRFTSVNSFEDYVKIKL</sequence>
<evidence type="ECO:0000256" key="1">
    <source>
        <dbReference type="SAM" id="Phobius"/>
    </source>
</evidence>
<dbReference type="GO" id="GO:0005737">
    <property type="term" value="C:cytoplasm"/>
    <property type="evidence" value="ECO:0000318"/>
    <property type="project" value="GO_Central"/>
</dbReference>
<name>T1FPG9_HELRO</name>
<reference evidence="3 5" key="2">
    <citation type="journal article" date="2013" name="Nature">
        <title>Insights into bilaterian evolution from three spiralian genomes.</title>
        <authorList>
            <person name="Simakov O."/>
            <person name="Marletaz F."/>
            <person name="Cho S.J."/>
            <person name="Edsinger-Gonzales E."/>
            <person name="Havlak P."/>
            <person name="Hellsten U."/>
            <person name="Kuo D.H."/>
            <person name="Larsson T."/>
            <person name="Lv J."/>
            <person name="Arendt D."/>
            <person name="Savage R."/>
            <person name="Osoegawa K."/>
            <person name="de Jong P."/>
            <person name="Grimwood J."/>
            <person name="Chapman J.A."/>
            <person name="Shapiro H."/>
            <person name="Aerts A."/>
            <person name="Otillar R.P."/>
            <person name="Terry A.Y."/>
            <person name="Boore J.L."/>
            <person name="Grigoriev I.V."/>
            <person name="Lindberg D.R."/>
            <person name="Seaver E.C."/>
            <person name="Weisblat D.A."/>
            <person name="Putnam N.H."/>
            <person name="Rokhsar D.S."/>
        </authorList>
    </citation>
    <scope>NUCLEOTIDE SEQUENCE</scope>
</reference>
<reference evidence="4" key="3">
    <citation type="submission" date="2015-06" db="UniProtKB">
        <authorList>
            <consortium name="EnsemblMetazoa"/>
        </authorList>
    </citation>
    <scope>IDENTIFICATION</scope>
</reference>
<dbReference type="EnsemblMetazoa" id="HelroT187914">
    <property type="protein sequence ID" value="HelroP187914"/>
    <property type="gene ID" value="HelroG187914"/>
</dbReference>
<dbReference type="InterPro" id="IPR050126">
    <property type="entry name" value="Ap4A_hydrolase"/>
</dbReference>
<feature type="domain" description="Calcineurin-like phosphoesterase" evidence="2">
    <location>
        <begin position="113"/>
        <end position="253"/>
    </location>
</feature>
<dbReference type="InParanoid" id="T1FPG9"/>
<dbReference type="EMBL" id="KB095811">
    <property type="protein sequence ID" value="ESO12573.1"/>
    <property type="molecule type" value="Genomic_DNA"/>
</dbReference>
<reference evidence="5" key="1">
    <citation type="submission" date="2012-12" db="EMBL/GenBank/DDBJ databases">
        <authorList>
            <person name="Hellsten U."/>
            <person name="Grimwood J."/>
            <person name="Chapman J.A."/>
            <person name="Shapiro H."/>
            <person name="Aerts A."/>
            <person name="Otillar R.P."/>
            <person name="Terry A.Y."/>
            <person name="Boore J.L."/>
            <person name="Simakov O."/>
            <person name="Marletaz F."/>
            <person name="Cho S.-J."/>
            <person name="Edsinger-Gonzales E."/>
            <person name="Havlak P."/>
            <person name="Kuo D.-H."/>
            <person name="Larsson T."/>
            <person name="Lv J."/>
            <person name="Arendt D."/>
            <person name="Savage R."/>
            <person name="Osoegawa K."/>
            <person name="de Jong P."/>
            <person name="Lindberg D.R."/>
            <person name="Seaver E.C."/>
            <person name="Weisblat D.A."/>
            <person name="Putnam N.H."/>
            <person name="Grigoriev I.V."/>
            <person name="Rokhsar D.S."/>
        </authorList>
    </citation>
    <scope>NUCLEOTIDE SEQUENCE</scope>
</reference>
<dbReference type="OrthoDB" id="10267127at2759"/>
<evidence type="ECO:0000259" key="2">
    <source>
        <dbReference type="Pfam" id="PF00149"/>
    </source>
</evidence>
<proteinExistence type="predicted"/>
<evidence type="ECO:0000313" key="4">
    <source>
        <dbReference type="EnsemblMetazoa" id="HelroP187914"/>
    </source>
</evidence>
<dbReference type="GeneID" id="20210716"/>
<dbReference type="Pfam" id="PF00149">
    <property type="entry name" value="Metallophos"/>
    <property type="match status" value="1"/>
</dbReference>
<feature type="transmembrane region" description="Helical" evidence="1">
    <location>
        <begin position="12"/>
        <end position="29"/>
    </location>
</feature>
<evidence type="ECO:0000313" key="5">
    <source>
        <dbReference type="Proteomes" id="UP000015101"/>
    </source>
</evidence>
<organism evidence="4 5">
    <name type="scientific">Helobdella robusta</name>
    <name type="common">Californian leech</name>
    <dbReference type="NCBI Taxonomy" id="6412"/>
    <lineage>
        <taxon>Eukaryota</taxon>
        <taxon>Metazoa</taxon>
        <taxon>Spiralia</taxon>
        <taxon>Lophotrochozoa</taxon>
        <taxon>Annelida</taxon>
        <taxon>Clitellata</taxon>
        <taxon>Hirudinea</taxon>
        <taxon>Rhynchobdellida</taxon>
        <taxon>Glossiphoniidae</taxon>
        <taxon>Helobdella</taxon>
    </lineage>
</organism>
<dbReference type="AlphaFoldDB" id="T1FPG9"/>
<keyword evidence="1" id="KW-0812">Transmembrane</keyword>
<keyword evidence="1" id="KW-1133">Transmembrane helix</keyword>
<keyword evidence="5" id="KW-1185">Reference proteome</keyword>
<dbReference type="HOGENOM" id="CLU_774514_0_0_1"/>
<dbReference type="RefSeq" id="XP_009009293.1">
    <property type="nucleotide sequence ID" value="XM_009011045.1"/>
</dbReference>
<keyword evidence="1" id="KW-0472">Membrane</keyword>
<dbReference type="KEGG" id="hro:HELRODRAFT_187914"/>
<gene>
    <name evidence="4" type="primary">20210716</name>
    <name evidence="3" type="ORF">HELRODRAFT_187914</name>
</gene>